<evidence type="ECO:0000313" key="1">
    <source>
        <dbReference type="EMBL" id="CAM9727570.1"/>
    </source>
</evidence>
<gene>
    <name evidence="1" type="ORF">MRATA1EN22A_LOCUS6602</name>
</gene>
<sequence length="116" mass="12285">MWWEAVAQGCTWFLLNPSCHMGLAVCPPAPPSLSPSSAALNLLLFKEERMRASCFPCPEHLAFPMGDTEDMGGGGGVHEQPSPRAPGCLPGDMMTGCCTCLFGNQAKCLLGNQRSG</sequence>
<dbReference type="Proteomes" id="UP001162501">
    <property type="component" value="Chromosome 16"/>
</dbReference>
<proteinExistence type="predicted"/>
<protein>
    <submittedName>
        <fullName evidence="1">Uncharacterized protein</fullName>
    </submittedName>
</protein>
<name>A0AC59YIJ4_RANTA</name>
<dbReference type="EMBL" id="OX596100">
    <property type="protein sequence ID" value="CAM9727570.1"/>
    <property type="molecule type" value="Genomic_DNA"/>
</dbReference>
<accession>A0AC59YIJ4</accession>
<reference evidence="1" key="2">
    <citation type="submission" date="2025-03" db="EMBL/GenBank/DDBJ databases">
        <authorList>
            <consortium name="ELIXIR-Norway"/>
            <consortium name="Elixir Norway"/>
        </authorList>
    </citation>
    <scope>NUCLEOTIDE SEQUENCE</scope>
</reference>
<evidence type="ECO:0000313" key="2">
    <source>
        <dbReference type="Proteomes" id="UP001162501"/>
    </source>
</evidence>
<reference evidence="1" key="1">
    <citation type="submission" date="2023-05" db="EMBL/GenBank/DDBJ databases">
        <authorList>
            <consortium name="ELIXIR-Norway"/>
        </authorList>
    </citation>
    <scope>NUCLEOTIDE SEQUENCE</scope>
</reference>
<organism evidence="1 2">
    <name type="scientific">Rangifer tarandus platyrhynchus</name>
    <name type="common">Svalbard reindeer</name>
    <dbReference type="NCBI Taxonomy" id="3082113"/>
    <lineage>
        <taxon>Eukaryota</taxon>
        <taxon>Metazoa</taxon>
        <taxon>Chordata</taxon>
        <taxon>Craniata</taxon>
        <taxon>Vertebrata</taxon>
        <taxon>Euteleostomi</taxon>
        <taxon>Mammalia</taxon>
        <taxon>Eutheria</taxon>
        <taxon>Laurasiatheria</taxon>
        <taxon>Artiodactyla</taxon>
        <taxon>Ruminantia</taxon>
        <taxon>Pecora</taxon>
        <taxon>Cervidae</taxon>
        <taxon>Odocoileinae</taxon>
        <taxon>Rangifer</taxon>
    </lineage>
</organism>